<dbReference type="AlphaFoldDB" id="A0A3S5B7X3"/>
<keyword evidence="3" id="KW-1185">Reference proteome</keyword>
<reference evidence="2" key="1">
    <citation type="submission" date="2018-11" db="EMBL/GenBank/DDBJ databases">
        <authorList>
            <consortium name="Pathogen Informatics"/>
        </authorList>
    </citation>
    <scope>NUCLEOTIDE SEQUENCE</scope>
</reference>
<accession>A0A3S5B7X3</accession>
<evidence type="ECO:0000313" key="2">
    <source>
        <dbReference type="EMBL" id="VEL36406.1"/>
    </source>
</evidence>
<sequence length="368" mass="41080">MSNFRVLSMRLLSVTFSRVSLNLGRPSSSLKSSVSRIVFHPVVRLEGMSSHVIAFLWLCGLPDHHTHETFHRRIVVANLCVYESVVRRERRGKGALMLLADRTTEKEYTKPASKAGRQQHRSQPPSPPWPTGPPSLPRGERQTGREGGVAWRVVWSLDDTITDYAHTPEYRQSGKLSMCQPKLWECLGYMGLARRQLMLPMSRGLDCIYTRLELSLIYQLCSDGNSPLVPIQQKLASTSAAFRHAHARPGAYMPTPRSSSFSLPPSGPVAGSFIYPQGIVLKDIVCHSQSGQLISGLPTWLRKIDASSGGEKFMGRRLRPLWPTSMSLCRQSLGRGVVKWVASPESGLMKQRNRIDASSTLFCWRLAG</sequence>
<feature type="region of interest" description="Disordered" evidence="1">
    <location>
        <begin position="106"/>
        <end position="146"/>
    </location>
</feature>
<protein>
    <submittedName>
        <fullName evidence="2">Uncharacterized protein</fullName>
    </submittedName>
</protein>
<dbReference type="EMBL" id="CAAALY010252163">
    <property type="protein sequence ID" value="VEL36406.1"/>
    <property type="molecule type" value="Genomic_DNA"/>
</dbReference>
<evidence type="ECO:0000313" key="3">
    <source>
        <dbReference type="Proteomes" id="UP000784294"/>
    </source>
</evidence>
<name>A0A3S5B7X3_9PLAT</name>
<dbReference type="Proteomes" id="UP000784294">
    <property type="component" value="Unassembled WGS sequence"/>
</dbReference>
<feature type="compositionally biased region" description="Pro residues" evidence="1">
    <location>
        <begin position="124"/>
        <end position="136"/>
    </location>
</feature>
<evidence type="ECO:0000256" key="1">
    <source>
        <dbReference type="SAM" id="MobiDB-lite"/>
    </source>
</evidence>
<proteinExistence type="predicted"/>
<organism evidence="2 3">
    <name type="scientific">Protopolystoma xenopodis</name>
    <dbReference type="NCBI Taxonomy" id="117903"/>
    <lineage>
        <taxon>Eukaryota</taxon>
        <taxon>Metazoa</taxon>
        <taxon>Spiralia</taxon>
        <taxon>Lophotrochozoa</taxon>
        <taxon>Platyhelminthes</taxon>
        <taxon>Monogenea</taxon>
        <taxon>Polyopisthocotylea</taxon>
        <taxon>Polystomatidea</taxon>
        <taxon>Polystomatidae</taxon>
        <taxon>Protopolystoma</taxon>
    </lineage>
</organism>
<gene>
    <name evidence="2" type="ORF">PXEA_LOCUS29846</name>
</gene>
<comment type="caution">
    <text evidence="2">The sequence shown here is derived from an EMBL/GenBank/DDBJ whole genome shotgun (WGS) entry which is preliminary data.</text>
</comment>